<gene>
    <name evidence="4" type="ORF">SNE34_08355</name>
</gene>
<feature type="domain" description="Rhamnogalacturonase A/B/Epimerase-like pectate lyase" evidence="3">
    <location>
        <begin position="57"/>
        <end position="100"/>
    </location>
</feature>
<protein>
    <submittedName>
        <fullName evidence="4">Glycosyl hydrolase family 28-related protein</fullName>
    </submittedName>
</protein>
<feature type="transmembrane region" description="Helical" evidence="2">
    <location>
        <begin position="25"/>
        <end position="45"/>
    </location>
</feature>
<proteinExistence type="predicted"/>
<dbReference type="InterPro" id="IPR012334">
    <property type="entry name" value="Pectin_lyas_fold"/>
</dbReference>
<dbReference type="GO" id="GO:0016787">
    <property type="term" value="F:hydrolase activity"/>
    <property type="evidence" value="ECO:0007669"/>
    <property type="project" value="UniProtKB-KW"/>
</dbReference>
<dbReference type="Pfam" id="PF12708">
    <property type="entry name" value="Pect-lyase_RHGA_epim"/>
    <property type="match status" value="1"/>
</dbReference>
<evidence type="ECO:0000313" key="5">
    <source>
        <dbReference type="Proteomes" id="UP001355056"/>
    </source>
</evidence>
<dbReference type="Proteomes" id="UP001355056">
    <property type="component" value="Unassembled WGS sequence"/>
</dbReference>
<accession>A0ABU7YYI8</accession>
<dbReference type="RefSeq" id="WP_332616527.1">
    <property type="nucleotide sequence ID" value="NZ_JAXGFP010000004.1"/>
</dbReference>
<reference evidence="4 5" key="1">
    <citation type="journal article" date="2016" name="Int. J. Syst. Evol. Microbiol.">
        <title>Lysobacter erysipheiresistens sp. nov., an antagonist of powdery mildew, isolated from tobacco-cultivated soil.</title>
        <authorList>
            <person name="Xie B."/>
            <person name="Li T."/>
            <person name="Lin X."/>
            <person name="Wang C.J."/>
            <person name="Chen Y.J."/>
            <person name="Liu W.J."/>
            <person name="Zhao Z.W."/>
        </authorList>
    </citation>
    <scope>NUCLEOTIDE SEQUENCE [LARGE SCALE GENOMIC DNA]</scope>
    <source>
        <strain evidence="4 5">RS-LYSO-3</strain>
    </source>
</reference>
<keyword evidence="4" id="KW-0378">Hydrolase</keyword>
<dbReference type="InterPro" id="IPR011050">
    <property type="entry name" value="Pectin_lyase_fold/virulence"/>
</dbReference>
<organism evidence="4 5">
    <name type="scientific">Novilysobacter erysipheiresistens</name>
    <dbReference type="NCBI Taxonomy" id="1749332"/>
    <lineage>
        <taxon>Bacteria</taxon>
        <taxon>Pseudomonadati</taxon>
        <taxon>Pseudomonadota</taxon>
        <taxon>Gammaproteobacteria</taxon>
        <taxon>Lysobacterales</taxon>
        <taxon>Lysobacteraceae</taxon>
        <taxon>Novilysobacter</taxon>
    </lineage>
</organism>
<keyword evidence="5" id="KW-1185">Reference proteome</keyword>
<dbReference type="Gene3D" id="2.160.20.10">
    <property type="entry name" value="Single-stranded right-handed beta-helix, Pectin lyase-like"/>
    <property type="match status" value="1"/>
</dbReference>
<evidence type="ECO:0000256" key="2">
    <source>
        <dbReference type="SAM" id="Phobius"/>
    </source>
</evidence>
<evidence type="ECO:0000256" key="1">
    <source>
        <dbReference type="SAM" id="MobiDB-lite"/>
    </source>
</evidence>
<evidence type="ECO:0000259" key="3">
    <source>
        <dbReference type="Pfam" id="PF12708"/>
    </source>
</evidence>
<dbReference type="SUPFAM" id="SSF51126">
    <property type="entry name" value="Pectin lyase-like"/>
    <property type="match status" value="1"/>
</dbReference>
<dbReference type="InterPro" id="IPR024535">
    <property type="entry name" value="RHGA/B-epi-like_pectate_lyase"/>
</dbReference>
<keyword evidence="2" id="KW-0812">Transmembrane</keyword>
<keyword evidence="2" id="KW-0472">Membrane</keyword>
<comment type="caution">
    <text evidence="4">The sequence shown here is derived from an EMBL/GenBank/DDBJ whole genome shotgun (WGS) entry which is preliminary data.</text>
</comment>
<keyword evidence="2" id="KW-1133">Transmembrane helix</keyword>
<evidence type="ECO:0000313" key="4">
    <source>
        <dbReference type="EMBL" id="MEG3184019.1"/>
    </source>
</evidence>
<name>A0ABU7YYI8_9GAMM</name>
<dbReference type="EMBL" id="JAXGFP010000004">
    <property type="protein sequence ID" value="MEG3184019.1"/>
    <property type="molecule type" value="Genomic_DNA"/>
</dbReference>
<sequence length="108" mass="11329">MNVENEAIQILADSAPRRAFLRNSLLLAVPVVLGGTAFSASAATFDPPNRRRGGASINVRNHGARGNGSADDTAAFQRAINALPSTGGTVVVPNGTYMIDAVRKVRLR</sequence>
<feature type="region of interest" description="Disordered" evidence="1">
    <location>
        <begin position="43"/>
        <end position="70"/>
    </location>
</feature>
<feature type="non-terminal residue" evidence="4">
    <location>
        <position position="108"/>
    </location>
</feature>